<comment type="caution">
    <text evidence="1">The sequence shown here is derived from an EMBL/GenBank/DDBJ whole genome shotgun (WGS) entry which is preliminary data.</text>
</comment>
<proteinExistence type="predicted"/>
<reference evidence="1 2" key="1">
    <citation type="submission" date="2020-07" db="EMBL/GenBank/DDBJ databases">
        <title>Sequencing the genomes of 1000 actinobacteria strains.</title>
        <authorList>
            <person name="Klenk H.-P."/>
        </authorList>
    </citation>
    <scope>NUCLEOTIDE SEQUENCE [LARGE SCALE GENOMIC DNA]</scope>
    <source>
        <strain evidence="1 2">CXB654</strain>
    </source>
</reference>
<name>A0A852TX73_9ACTN</name>
<dbReference type="AlphaFoldDB" id="A0A852TX73"/>
<dbReference type="RefSeq" id="WP_179644824.1">
    <property type="nucleotide sequence ID" value="NZ_BAAAYY010000031.1"/>
</dbReference>
<evidence type="ECO:0000313" key="2">
    <source>
        <dbReference type="Proteomes" id="UP000589036"/>
    </source>
</evidence>
<gene>
    <name evidence="1" type="ORF">HDA32_004226</name>
</gene>
<protein>
    <submittedName>
        <fullName evidence="1">Uncharacterized protein</fullName>
    </submittedName>
</protein>
<keyword evidence="2" id="KW-1185">Reference proteome</keyword>
<accession>A0A852TX73</accession>
<dbReference type="Proteomes" id="UP000589036">
    <property type="component" value="Unassembled WGS sequence"/>
</dbReference>
<dbReference type="EMBL" id="JACCCC010000001">
    <property type="protein sequence ID" value="NYE49106.1"/>
    <property type="molecule type" value="Genomic_DNA"/>
</dbReference>
<organism evidence="1 2">
    <name type="scientific">Spinactinospora alkalitolerans</name>
    <dbReference type="NCBI Taxonomy" id="687207"/>
    <lineage>
        <taxon>Bacteria</taxon>
        <taxon>Bacillati</taxon>
        <taxon>Actinomycetota</taxon>
        <taxon>Actinomycetes</taxon>
        <taxon>Streptosporangiales</taxon>
        <taxon>Nocardiopsidaceae</taxon>
        <taxon>Spinactinospora</taxon>
    </lineage>
</organism>
<sequence>MTSPSSWGTGEEVDLTPARPLSLRASFRLSDEEAKAVSKAAEEAGMSMSV</sequence>
<evidence type="ECO:0000313" key="1">
    <source>
        <dbReference type="EMBL" id="NYE49106.1"/>
    </source>
</evidence>